<dbReference type="Proteomes" id="UP001143400">
    <property type="component" value="Unassembled WGS sequence"/>
</dbReference>
<dbReference type="AlphaFoldDB" id="A0A9W6IWP9"/>
<dbReference type="RefSeq" id="WP_246482563.1">
    <property type="nucleotide sequence ID" value="NZ_BSFF01000010.1"/>
</dbReference>
<dbReference type="EC" id="2.1.1.79" evidence="8"/>
<sequence>MTAAPMSQSPASFPARLPEPAPPAAPLRVTLDNVAEAARGLPLEVRIALQVAARIARGRLSVTFPDGRTLVFDGVEPGPDATLVVRDLGFARRILKGGDIGVADGFLNGEWDSPDVTAFLELFCVNVDHVSQHLMMKPLYRALQNVRHWLNRNTRKGARRNIEAHYDLGNRFYEQWLDPTMTYSSAIFDGGAQDLGAAQRRKYETLACSIGAKPDDHILEIGCGWGGFAEYAATEIGCKVTGLTISPAQLDYARKRMFEAGLSERVELKLQDYRDERGSYDGVASIEMFEAVGERWWPTYFSQVRDRLKPGAAAGIQVITIQDRLFDAYRRETDFIQRYVFPGGMLPSPTVLRDVAKAAGLAVAAEKIFGVDYAQTLVEWRKSFRAAWPTIQPLGFDERFRRLWEYYLAYCEAGFRSGNIDVRQVVFARA</sequence>
<evidence type="ECO:0000256" key="1">
    <source>
        <dbReference type="ARBA" id="ARBA00010815"/>
    </source>
</evidence>
<dbReference type="CDD" id="cd02440">
    <property type="entry name" value="AdoMet_MTases"/>
    <property type="match status" value="1"/>
</dbReference>
<feature type="active site" evidence="6">
    <location>
        <position position="411"/>
    </location>
</feature>
<keyword evidence="3 8" id="KW-0808">Transferase</keyword>
<dbReference type="PIRSF" id="PIRSF003085">
    <property type="entry name" value="CMAS"/>
    <property type="match status" value="1"/>
</dbReference>
<dbReference type="InterPro" id="IPR050723">
    <property type="entry name" value="CFA/CMAS"/>
</dbReference>
<evidence type="ECO:0000256" key="6">
    <source>
        <dbReference type="PIRSR" id="PIRSR003085-1"/>
    </source>
</evidence>
<organism evidence="7 10">
    <name type="scientific">Methylopila capsulata</name>
    <dbReference type="NCBI Taxonomy" id="61654"/>
    <lineage>
        <taxon>Bacteria</taxon>
        <taxon>Pseudomonadati</taxon>
        <taxon>Pseudomonadota</taxon>
        <taxon>Alphaproteobacteria</taxon>
        <taxon>Hyphomicrobiales</taxon>
        <taxon>Methylopilaceae</taxon>
        <taxon>Methylopila</taxon>
    </lineage>
</organism>
<gene>
    <name evidence="7" type="ORF">GCM10008170_36130</name>
    <name evidence="8" type="ORF">JOD31_003444</name>
</gene>
<keyword evidence="2 8" id="KW-0489">Methyltransferase</keyword>
<dbReference type="GO" id="GO:0008825">
    <property type="term" value="F:cyclopropane-fatty-acyl-phospholipid synthase activity"/>
    <property type="evidence" value="ECO:0007669"/>
    <property type="project" value="UniProtKB-EC"/>
</dbReference>
<evidence type="ECO:0000313" key="8">
    <source>
        <dbReference type="EMBL" id="MBM7853193.1"/>
    </source>
</evidence>
<protein>
    <submittedName>
        <fullName evidence="7">Cyclopropane-fatty-acyl-phospholipid synthase</fullName>
        <ecNumber evidence="8">2.1.1.79</ecNumber>
    </submittedName>
</protein>
<proteinExistence type="inferred from homology"/>
<dbReference type="SUPFAM" id="SSF53335">
    <property type="entry name" value="S-adenosyl-L-methionine-dependent methyltransferases"/>
    <property type="match status" value="1"/>
</dbReference>
<dbReference type="InterPro" id="IPR003333">
    <property type="entry name" value="CMAS"/>
</dbReference>
<dbReference type="PANTHER" id="PTHR43667">
    <property type="entry name" value="CYCLOPROPANE-FATTY-ACYL-PHOSPHOLIPID SYNTHASE"/>
    <property type="match status" value="1"/>
</dbReference>
<evidence type="ECO:0000313" key="9">
    <source>
        <dbReference type="Proteomes" id="UP000758856"/>
    </source>
</evidence>
<dbReference type="Gene3D" id="3.40.50.150">
    <property type="entry name" value="Vaccinia Virus protein VP39"/>
    <property type="match status" value="1"/>
</dbReference>
<name>A0A9W6IWP9_9HYPH</name>
<dbReference type="GO" id="GO:0032259">
    <property type="term" value="P:methylation"/>
    <property type="evidence" value="ECO:0007669"/>
    <property type="project" value="UniProtKB-KW"/>
</dbReference>
<dbReference type="PANTHER" id="PTHR43667:SF2">
    <property type="entry name" value="FATTY ACID C-METHYL TRANSFERASE"/>
    <property type="match status" value="1"/>
</dbReference>
<dbReference type="EMBL" id="JAFBCY010000004">
    <property type="protein sequence ID" value="MBM7853193.1"/>
    <property type="molecule type" value="Genomic_DNA"/>
</dbReference>
<reference evidence="7" key="1">
    <citation type="journal article" date="2014" name="Int. J. Syst. Evol. Microbiol.">
        <title>Complete genome sequence of Corynebacterium casei LMG S-19264T (=DSM 44701T), isolated from a smear-ripened cheese.</title>
        <authorList>
            <consortium name="US DOE Joint Genome Institute (JGI-PGF)"/>
            <person name="Walter F."/>
            <person name="Albersmeier A."/>
            <person name="Kalinowski J."/>
            <person name="Ruckert C."/>
        </authorList>
    </citation>
    <scope>NUCLEOTIDE SEQUENCE</scope>
    <source>
        <strain evidence="7">VKM B-1606</strain>
    </source>
</reference>
<dbReference type="InterPro" id="IPR029063">
    <property type="entry name" value="SAM-dependent_MTases_sf"/>
</dbReference>
<reference evidence="7" key="3">
    <citation type="submission" date="2023-01" db="EMBL/GenBank/DDBJ databases">
        <authorList>
            <person name="Sun Q."/>
            <person name="Evtushenko L."/>
        </authorList>
    </citation>
    <scope>NUCLEOTIDE SEQUENCE</scope>
    <source>
        <strain evidence="7">VKM B-1606</strain>
    </source>
</reference>
<evidence type="ECO:0000256" key="3">
    <source>
        <dbReference type="ARBA" id="ARBA00022679"/>
    </source>
</evidence>
<dbReference type="Pfam" id="PF02353">
    <property type="entry name" value="CMAS"/>
    <property type="match status" value="1"/>
</dbReference>
<evidence type="ECO:0000313" key="10">
    <source>
        <dbReference type="Proteomes" id="UP001143400"/>
    </source>
</evidence>
<evidence type="ECO:0000313" key="7">
    <source>
        <dbReference type="EMBL" id="GLK57593.1"/>
    </source>
</evidence>
<evidence type="ECO:0000256" key="4">
    <source>
        <dbReference type="ARBA" id="ARBA00022691"/>
    </source>
</evidence>
<comment type="caution">
    <text evidence="7">The sequence shown here is derived from an EMBL/GenBank/DDBJ whole genome shotgun (WGS) entry which is preliminary data.</text>
</comment>
<reference evidence="8 9" key="2">
    <citation type="submission" date="2021-01" db="EMBL/GenBank/DDBJ databases">
        <title>Genomic Encyclopedia of Type Strains, Phase IV (KMG-IV): sequencing the most valuable type-strain genomes for metagenomic binning, comparative biology and taxonomic classification.</title>
        <authorList>
            <person name="Goeker M."/>
        </authorList>
    </citation>
    <scope>NUCLEOTIDE SEQUENCE [LARGE SCALE GENOMIC DNA]</scope>
    <source>
        <strain evidence="8 9">DSM 6130</strain>
    </source>
</reference>
<keyword evidence="5" id="KW-0443">Lipid metabolism</keyword>
<evidence type="ECO:0000256" key="5">
    <source>
        <dbReference type="ARBA" id="ARBA00023098"/>
    </source>
</evidence>
<keyword evidence="4" id="KW-0949">S-adenosyl-L-methionine</keyword>
<dbReference type="GO" id="GO:0008610">
    <property type="term" value="P:lipid biosynthetic process"/>
    <property type="evidence" value="ECO:0007669"/>
    <property type="project" value="InterPro"/>
</dbReference>
<dbReference type="Proteomes" id="UP000758856">
    <property type="component" value="Unassembled WGS sequence"/>
</dbReference>
<evidence type="ECO:0000256" key="2">
    <source>
        <dbReference type="ARBA" id="ARBA00022603"/>
    </source>
</evidence>
<accession>A0A9W6IWP9</accession>
<comment type="similarity">
    <text evidence="1">Belongs to the CFA/CMAS family.</text>
</comment>
<keyword evidence="9" id="KW-1185">Reference proteome</keyword>
<dbReference type="EMBL" id="BSFF01000010">
    <property type="protein sequence ID" value="GLK57593.1"/>
    <property type="molecule type" value="Genomic_DNA"/>
</dbReference>